<organism evidence="22 23">
    <name type="scientific">Potamilus streckersoni</name>
    <dbReference type="NCBI Taxonomy" id="2493646"/>
    <lineage>
        <taxon>Eukaryota</taxon>
        <taxon>Metazoa</taxon>
        <taxon>Spiralia</taxon>
        <taxon>Lophotrochozoa</taxon>
        <taxon>Mollusca</taxon>
        <taxon>Bivalvia</taxon>
        <taxon>Autobranchia</taxon>
        <taxon>Heteroconchia</taxon>
        <taxon>Palaeoheterodonta</taxon>
        <taxon>Unionida</taxon>
        <taxon>Unionoidea</taxon>
        <taxon>Unionidae</taxon>
        <taxon>Ambleminae</taxon>
        <taxon>Lampsilini</taxon>
        <taxon>Potamilus</taxon>
    </lineage>
</organism>
<keyword evidence="3" id="KW-0813">Transport</keyword>
<evidence type="ECO:0000256" key="8">
    <source>
        <dbReference type="ARBA" id="ARBA00022989"/>
    </source>
</evidence>
<comment type="catalytic activity">
    <reaction evidence="14">
        <text>D-glucose(out) + 2 Na(+)(out) = D-glucose(in) + 2 Na(+)(in)</text>
        <dbReference type="Rhea" id="RHEA:70495"/>
        <dbReference type="ChEBI" id="CHEBI:4167"/>
        <dbReference type="ChEBI" id="CHEBI:29101"/>
    </reaction>
</comment>
<protein>
    <recommendedName>
        <fullName evidence="17">Sodium/myo-inositol cotransporter 2</fullName>
    </recommendedName>
    <alternativeName>
        <fullName evidence="19">Sodium/myo-inositol transporter 2</fullName>
    </alternativeName>
    <alternativeName>
        <fullName evidence="18">Solute carrier family 5 member 11</fullName>
    </alternativeName>
</protein>
<evidence type="ECO:0000256" key="21">
    <source>
        <dbReference type="RuleBase" id="RU362091"/>
    </source>
</evidence>
<evidence type="ECO:0000256" key="14">
    <source>
        <dbReference type="ARBA" id="ARBA00036672"/>
    </source>
</evidence>
<sequence length="175" mass="19339">MAPFDSLRPGLKGYSDYNGFSEVGGYDKLQDQYFDSVASIRFNNSSCGYPRDDAFHILRHPVNSDSPWPGMLLQASIGVMWYFCCDQVIVQRSLAAKNILHAKGGAIMAGYLKILPFFIMILPGMISRALFPDEIACVDKEECLRYCGNPVGCSNIAYPRLVMGLLPAGTVQLQV</sequence>
<comment type="similarity">
    <text evidence="2 21">Belongs to the sodium:solute symporter (SSF) (TC 2.A.21) family.</text>
</comment>
<dbReference type="GO" id="GO:0005412">
    <property type="term" value="F:D-glucose:sodium symporter activity"/>
    <property type="evidence" value="ECO:0007669"/>
    <property type="project" value="TreeGrafter"/>
</dbReference>
<keyword evidence="11" id="KW-0472">Membrane</keyword>
<dbReference type="Pfam" id="PF00474">
    <property type="entry name" value="SSF"/>
    <property type="match status" value="1"/>
</dbReference>
<evidence type="ECO:0000256" key="2">
    <source>
        <dbReference type="ARBA" id="ARBA00006434"/>
    </source>
</evidence>
<evidence type="ECO:0000256" key="18">
    <source>
        <dbReference type="ARBA" id="ARBA00042834"/>
    </source>
</evidence>
<dbReference type="Gene3D" id="1.20.1730.10">
    <property type="entry name" value="Sodium/glucose cotransporter"/>
    <property type="match status" value="1"/>
</dbReference>
<evidence type="ECO:0000256" key="19">
    <source>
        <dbReference type="ARBA" id="ARBA00043206"/>
    </source>
</evidence>
<proteinExistence type="inferred from homology"/>
<name>A0AAE0S997_9BIVA</name>
<evidence type="ECO:0000256" key="12">
    <source>
        <dbReference type="ARBA" id="ARBA00023201"/>
    </source>
</evidence>
<evidence type="ECO:0000256" key="11">
    <source>
        <dbReference type="ARBA" id="ARBA00023136"/>
    </source>
</evidence>
<dbReference type="Proteomes" id="UP001195483">
    <property type="component" value="Unassembled WGS sequence"/>
</dbReference>
<comment type="catalytic activity">
    <reaction evidence="16">
        <text>D-xylose(out) + 2 Na(+)(out) = D-xylose(in) + 2 Na(+)(in)</text>
        <dbReference type="Rhea" id="RHEA:73367"/>
        <dbReference type="ChEBI" id="CHEBI:29101"/>
        <dbReference type="ChEBI" id="CHEBI:53455"/>
    </reaction>
</comment>
<dbReference type="PANTHER" id="PTHR11819:SF171">
    <property type="entry name" value="SODIUM_MYO-INOSITOL COTRANSPORTER 2"/>
    <property type="match status" value="1"/>
</dbReference>
<dbReference type="InterPro" id="IPR038377">
    <property type="entry name" value="Na/Glc_symporter_sf"/>
</dbReference>
<evidence type="ECO:0000256" key="9">
    <source>
        <dbReference type="ARBA" id="ARBA00023053"/>
    </source>
</evidence>
<dbReference type="InterPro" id="IPR001734">
    <property type="entry name" value="Na/solute_symporter"/>
</dbReference>
<reference evidence="22" key="2">
    <citation type="journal article" date="2021" name="Genome Biol. Evol.">
        <title>Developing a high-quality reference genome for a parasitic bivalve with doubly uniparental inheritance (Bivalvia: Unionida).</title>
        <authorList>
            <person name="Smith C.H."/>
        </authorList>
    </citation>
    <scope>NUCLEOTIDE SEQUENCE</scope>
    <source>
        <strain evidence="22">CHS0354</strain>
        <tissue evidence="22">Mantle</tissue>
    </source>
</reference>
<evidence type="ECO:0000256" key="10">
    <source>
        <dbReference type="ARBA" id="ARBA00023065"/>
    </source>
</evidence>
<keyword evidence="10" id="KW-0406">Ion transport</keyword>
<dbReference type="PROSITE" id="PS50283">
    <property type="entry name" value="NA_SOLUT_SYMP_3"/>
    <property type="match status" value="1"/>
</dbReference>
<evidence type="ECO:0000256" key="7">
    <source>
        <dbReference type="ARBA" id="ARBA00022847"/>
    </source>
</evidence>
<reference evidence="22" key="3">
    <citation type="submission" date="2023-05" db="EMBL/GenBank/DDBJ databases">
        <authorList>
            <person name="Smith C.H."/>
        </authorList>
    </citation>
    <scope>NUCLEOTIDE SEQUENCE</scope>
    <source>
        <strain evidence="22">CHS0354</strain>
        <tissue evidence="22">Mantle</tissue>
    </source>
</reference>
<keyword evidence="4" id="KW-1003">Cell membrane</keyword>
<evidence type="ECO:0000256" key="5">
    <source>
        <dbReference type="ARBA" id="ARBA00022692"/>
    </source>
</evidence>
<evidence type="ECO:0000256" key="20">
    <source>
        <dbReference type="ARBA" id="ARBA00045715"/>
    </source>
</evidence>
<comment type="catalytic activity">
    <reaction evidence="15">
        <text>1D-chiro-inositol(out) + 2 Na(+)(out) = 1D-chiro-inositol(in) + 2 Na(+)(in)</text>
        <dbReference type="Rhea" id="RHEA:73315"/>
        <dbReference type="ChEBI" id="CHEBI:27372"/>
        <dbReference type="ChEBI" id="CHEBI:29101"/>
    </reaction>
</comment>
<keyword evidence="7" id="KW-0769">Symport</keyword>
<evidence type="ECO:0000256" key="13">
    <source>
        <dbReference type="ARBA" id="ARBA00036654"/>
    </source>
</evidence>
<dbReference type="EMBL" id="JAEAOA010001935">
    <property type="protein sequence ID" value="KAK3587619.1"/>
    <property type="molecule type" value="Genomic_DNA"/>
</dbReference>
<evidence type="ECO:0000256" key="15">
    <source>
        <dbReference type="ARBA" id="ARBA00036849"/>
    </source>
</evidence>
<evidence type="ECO:0000256" key="3">
    <source>
        <dbReference type="ARBA" id="ARBA00022448"/>
    </source>
</evidence>
<evidence type="ECO:0000256" key="4">
    <source>
        <dbReference type="ARBA" id="ARBA00022475"/>
    </source>
</evidence>
<accession>A0AAE0S997</accession>
<evidence type="ECO:0000256" key="17">
    <source>
        <dbReference type="ARBA" id="ARBA00039861"/>
    </source>
</evidence>
<keyword evidence="8" id="KW-1133">Transmembrane helix</keyword>
<evidence type="ECO:0000313" key="22">
    <source>
        <dbReference type="EMBL" id="KAK3587619.1"/>
    </source>
</evidence>
<keyword evidence="23" id="KW-1185">Reference proteome</keyword>
<dbReference type="GO" id="GO:0006915">
    <property type="term" value="P:apoptotic process"/>
    <property type="evidence" value="ECO:0007669"/>
    <property type="project" value="UniProtKB-KW"/>
</dbReference>
<keyword evidence="6" id="KW-0053">Apoptosis</keyword>
<dbReference type="GO" id="GO:0016324">
    <property type="term" value="C:apical plasma membrane"/>
    <property type="evidence" value="ECO:0007669"/>
    <property type="project" value="UniProtKB-SubCell"/>
</dbReference>
<dbReference type="AlphaFoldDB" id="A0AAE0S997"/>
<comment type="subcellular location">
    <subcellularLocation>
        <location evidence="1">Apical cell membrane</location>
        <topology evidence="1">Multi-pass membrane protein</topology>
    </subcellularLocation>
</comment>
<comment type="function">
    <text evidence="20">Involved in the sodium-dependent cotransport of myo-inositol (MI) with a Na(+):MI stoichiometry of 2:1. Exclusively responsible for apical MI transport and absorption in intestine. Can also transport D-chiro-inositol (DCI) but not L-fucose. Exhibits stereospecific cotransport of both D-glucose and D-xylose. May induce apoptosis through the TNF-alpha, PDCD1 pathway. May play a role in the regulation of MI concentration in serum, involving reabsorption in at least the proximal tubule of the kidney.</text>
</comment>
<evidence type="ECO:0000256" key="16">
    <source>
        <dbReference type="ARBA" id="ARBA00036976"/>
    </source>
</evidence>
<reference evidence="22" key="1">
    <citation type="journal article" date="2021" name="Genome Biol. Evol.">
        <title>A High-Quality Reference Genome for a Parasitic Bivalve with Doubly Uniparental Inheritance (Bivalvia: Unionida).</title>
        <authorList>
            <person name="Smith C.H."/>
        </authorList>
    </citation>
    <scope>NUCLEOTIDE SEQUENCE</scope>
    <source>
        <strain evidence="22">CHS0354</strain>
    </source>
</reference>
<keyword evidence="12" id="KW-0739">Sodium transport</keyword>
<evidence type="ECO:0000313" key="23">
    <source>
        <dbReference type="Proteomes" id="UP001195483"/>
    </source>
</evidence>
<gene>
    <name evidence="22" type="ORF">CHS0354_032827</name>
</gene>
<comment type="catalytic activity">
    <reaction evidence="13">
        <text>myo-inositol(out) + 2 Na(+)(out) = myo-inositol(in) + 2 Na(+)(in)</text>
        <dbReference type="Rhea" id="RHEA:72987"/>
        <dbReference type="ChEBI" id="CHEBI:17268"/>
        <dbReference type="ChEBI" id="CHEBI:29101"/>
    </reaction>
</comment>
<evidence type="ECO:0000256" key="1">
    <source>
        <dbReference type="ARBA" id="ARBA00004424"/>
    </source>
</evidence>
<comment type="caution">
    <text evidence="22">The sequence shown here is derived from an EMBL/GenBank/DDBJ whole genome shotgun (WGS) entry which is preliminary data.</text>
</comment>
<keyword evidence="9" id="KW-0915">Sodium</keyword>
<evidence type="ECO:0000256" key="6">
    <source>
        <dbReference type="ARBA" id="ARBA00022703"/>
    </source>
</evidence>
<dbReference type="PANTHER" id="PTHR11819">
    <property type="entry name" value="SOLUTE CARRIER FAMILY 5"/>
    <property type="match status" value="1"/>
</dbReference>
<keyword evidence="5" id="KW-0812">Transmembrane</keyword>